<dbReference type="EMBL" id="BDOQ01000013">
    <property type="protein sequence ID" value="GBG15114.1"/>
    <property type="molecule type" value="Genomic_DNA"/>
</dbReference>
<dbReference type="PROSITE" id="PS51782">
    <property type="entry name" value="LYSM"/>
    <property type="match status" value="1"/>
</dbReference>
<keyword evidence="5" id="KW-1185">Reference proteome</keyword>
<dbReference type="Pfam" id="PF25800">
    <property type="entry name" value="FimV_N"/>
    <property type="match status" value="1"/>
</dbReference>
<comment type="caution">
    <text evidence="4">The sequence shown here is derived from an EMBL/GenBank/DDBJ whole genome shotgun (WGS) entry which is preliminary data.</text>
</comment>
<dbReference type="NCBIfam" id="TIGR03504">
    <property type="entry name" value="FimV_Cterm"/>
    <property type="match status" value="1"/>
</dbReference>
<evidence type="ECO:0000259" key="3">
    <source>
        <dbReference type="PROSITE" id="PS51782"/>
    </source>
</evidence>
<dbReference type="InterPro" id="IPR038440">
    <property type="entry name" value="FimV_C_sf"/>
</dbReference>
<evidence type="ECO:0000256" key="1">
    <source>
        <dbReference type="SAM" id="MobiDB-lite"/>
    </source>
</evidence>
<dbReference type="AlphaFoldDB" id="A0A2R5FFM6"/>
<protein>
    <submittedName>
        <fullName evidence="4">Pilus assembly protein FimV</fullName>
    </submittedName>
</protein>
<dbReference type="Pfam" id="PF01476">
    <property type="entry name" value="LysM"/>
    <property type="match status" value="1"/>
</dbReference>
<feature type="compositionally biased region" description="Low complexity" evidence="1">
    <location>
        <begin position="675"/>
        <end position="685"/>
    </location>
</feature>
<feature type="region of interest" description="Disordered" evidence="1">
    <location>
        <begin position="771"/>
        <end position="818"/>
    </location>
</feature>
<keyword evidence="2" id="KW-0732">Signal</keyword>
<feature type="signal peptide" evidence="2">
    <location>
        <begin position="1"/>
        <end position="24"/>
    </location>
</feature>
<dbReference type="PANTHER" id="PTHR48125:SF12">
    <property type="entry name" value="AT HOOK TRANSCRIPTION FACTOR FAMILY-RELATED"/>
    <property type="match status" value="1"/>
</dbReference>
<evidence type="ECO:0000313" key="5">
    <source>
        <dbReference type="Proteomes" id="UP000245081"/>
    </source>
</evidence>
<dbReference type="Gene3D" id="1.20.58.2200">
    <property type="match status" value="1"/>
</dbReference>
<accession>A0A2R5FFM6</accession>
<dbReference type="InterPro" id="IPR057840">
    <property type="entry name" value="FimV_N"/>
</dbReference>
<feature type="domain" description="LysM" evidence="3">
    <location>
        <begin position="183"/>
        <end position="237"/>
    </location>
</feature>
<feature type="compositionally biased region" description="Pro residues" evidence="1">
    <location>
        <begin position="385"/>
        <end position="401"/>
    </location>
</feature>
<feature type="compositionally biased region" description="Low complexity" evidence="1">
    <location>
        <begin position="402"/>
        <end position="416"/>
    </location>
</feature>
<name>A0A2R5FFM6_9PROT</name>
<dbReference type="Gene3D" id="3.10.350.10">
    <property type="entry name" value="LysM domain"/>
    <property type="match status" value="1"/>
</dbReference>
<gene>
    <name evidence="4" type="primary">fimV</name>
    <name evidence="4" type="ORF">NMK_2717</name>
</gene>
<dbReference type="PANTHER" id="PTHR48125">
    <property type="entry name" value="LP07818P1"/>
    <property type="match status" value="1"/>
</dbReference>
<evidence type="ECO:0000313" key="4">
    <source>
        <dbReference type="EMBL" id="GBG15114.1"/>
    </source>
</evidence>
<dbReference type="InterPro" id="IPR036779">
    <property type="entry name" value="LysM_dom_sf"/>
</dbReference>
<feature type="compositionally biased region" description="Polar residues" evidence="1">
    <location>
        <begin position="172"/>
        <end position="184"/>
    </location>
</feature>
<dbReference type="CDD" id="cd00118">
    <property type="entry name" value="LysM"/>
    <property type="match status" value="1"/>
</dbReference>
<feature type="region of interest" description="Disordered" evidence="1">
    <location>
        <begin position="922"/>
        <end position="971"/>
    </location>
</feature>
<sequence length="1049" mass="109214">MHNAKIKLISLAVWLSLSPLASEAAGLGKLTVISALGEPLNAEVELLSTTKEELDDLNAQIAPSDVFAEQGLERASILSAVRVEIGKRPDGKPVLRLTSTQPINDPFLDMLLQVEWPSGRLLREYTALLDPPGFSSNKSANNPSQPATLPGTSAKPVQQEVSAADKGKGKTVTASADNGASSSDHVVRKGDTLHAIANQSQVDGVSLEQMLVGIYRANQNAFAGNMNRLKVGQILRIPEQSELQSVSKAEAAKEIRVQTANWNAYRSKLAGMAQTSAPAQEESSQSASGKISAPAEDKSTKPAPGPHDVVKLSKSEAASTAKADADAAKRLTALQEDAIARENALKEANSRVAALEKQLQDMQKLLEIKNQALAEAQKGAKATPEPTPPAPPQAQPAPAPTPVAEAPKTPEAATPGAPKPEAAPAPKPKKIVRPAPPPLPEPSLVDTMLDNPLFLAAGGGGLIALLGGAWVFMRNKRKKGLDSFEQGILTTGGLKPDTVFGNTVGGTVDTGTTSFLTDFGQGANAGMIDTNDVDPIAEAEVYMAYGRDAQAEEILKDAISKDSKRYELHVKLLEIFAQRKDVGAFETLAGELYAAVGAADPLWAKAAEMGRELDPSNPLYGSSNAPEASIAAAAQEPVDFEATMIQQAPVAQPEEVEFAAPKEPPTLDFSLDAPAAEAAPAPQAESNSLDFDLGGLDLPEESAPVATAATAPEESLPDLDASLAAFGASAAEAENISAPEPAVEAQSSGLDFEFDLPEPVADTTAQLDMSDLESDKSATADVDSTASIPDLEMPELEMPALESSTPDTAASAKPEPVSELSLPEFELPAMDGQPDLGAPSASVMEEATVADLDLTALDSLEAAPVATPVADTPTFEFPTEPEAGVEEVTLAQPETDAAPEVVADSSAFDLDLSGFDLPQSSEVEEIQVESPKPAAGEEGNGLDFNFDIDLGDLDTPDPASAPASNATEMPDLDLAGISLDVADDAPAAVSDSANVPTAESPDVDTKLDLVTAYIDMGDNEGARELLEEVLKEGGPGQRERAQKLIASLG</sequence>
<feature type="compositionally biased region" description="Low complexity" evidence="1">
    <location>
        <begin position="701"/>
        <end position="713"/>
    </location>
</feature>
<dbReference type="InterPro" id="IPR018392">
    <property type="entry name" value="LysM"/>
</dbReference>
<evidence type="ECO:0000256" key="2">
    <source>
        <dbReference type="SAM" id="SignalP"/>
    </source>
</evidence>
<dbReference type="Proteomes" id="UP000245081">
    <property type="component" value="Unassembled WGS sequence"/>
</dbReference>
<feature type="region of interest" description="Disordered" evidence="1">
    <location>
        <begin position="675"/>
        <end position="713"/>
    </location>
</feature>
<feature type="region of interest" description="Disordered" evidence="1">
    <location>
        <begin position="273"/>
        <end position="323"/>
    </location>
</feature>
<dbReference type="InterPro" id="IPR020011">
    <property type="entry name" value="FimV_C"/>
</dbReference>
<feature type="region of interest" description="Disordered" evidence="1">
    <location>
        <begin position="375"/>
        <end position="438"/>
    </location>
</feature>
<feature type="compositionally biased region" description="Low complexity" evidence="1">
    <location>
        <begin position="273"/>
        <end position="288"/>
    </location>
</feature>
<dbReference type="InterPro" id="IPR020012">
    <property type="entry name" value="LysM_FimV"/>
</dbReference>
<feature type="region of interest" description="Disordered" evidence="1">
    <location>
        <begin position="133"/>
        <end position="185"/>
    </location>
</feature>
<dbReference type="NCBIfam" id="TIGR03505">
    <property type="entry name" value="FimV_core"/>
    <property type="match status" value="1"/>
</dbReference>
<feature type="chain" id="PRO_5015333183" evidence="2">
    <location>
        <begin position="25"/>
        <end position="1049"/>
    </location>
</feature>
<proteinExistence type="predicted"/>
<feature type="compositionally biased region" description="Pro residues" evidence="1">
    <location>
        <begin position="417"/>
        <end position="426"/>
    </location>
</feature>
<feature type="compositionally biased region" description="Polar residues" evidence="1">
    <location>
        <begin position="134"/>
        <end position="161"/>
    </location>
</feature>
<reference evidence="4 5" key="1">
    <citation type="journal article" date="2018" name="Environ. Microbiol.">
        <title>Isolation and genomic characterization of Novimethylophilus kurashikiensis gen. nov. sp. nov., a new lanthanide-dependent methylotrophic species of Methylophilaceae.</title>
        <authorList>
            <person name="Lv H."/>
            <person name="Sahin N."/>
            <person name="Tani A."/>
        </authorList>
    </citation>
    <scope>NUCLEOTIDE SEQUENCE [LARGE SCALE GENOMIC DNA]</scope>
    <source>
        <strain evidence="4 5">La2-4</strain>
    </source>
</reference>
<organism evidence="4 5">
    <name type="scientific">Novimethylophilus kurashikiensis</name>
    <dbReference type="NCBI Taxonomy" id="1825523"/>
    <lineage>
        <taxon>Bacteria</taxon>
        <taxon>Pseudomonadati</taxon>
        <taxon>Pseudomonadota</taxon>
        <taxon>Betaproteobacteria</taxon>
        <taxon>Nitrosomonadales</taxon>
        <taxon>Methylophilaceae</taxon>
        <taxon>Novimethylophilus</taxon>
    </lineage>
</organism>